<sequence>MQQRTGHDIDEQHEQARDRGGRRHVKISQGASFVVATVALGAVSTASVASVALVGWSTYSPRPIVRSEALAPQPLAAATVRPPAEQLAPVPVSSARASFVQADADREEAAALLQIEQDAAVQRAVDEAAAPNGLVETLVDAVLPGINALVDDSVVEDEDLVPEDEGVLAAELLPDEQVEEFEEPSEDFLEAPGDELAGELPTEEPTEGGPTDGEVDPNAPVDPGTS</sequence>
<name>A0ABV7WJA0_9MICO</name>
<dbReference type="RefSeq" id="WP_376985546.1">
    <property type="nucleotide sequence ID" value="NZ_JBHRWW010000007.1"/>
</dbReference>
<feature type="region of interest" description="Disordered" evidence="1">
    <location>
        <begin position="1"/>
        <end position="24"/>
    </location>
</feature>
<feature type="region of interest" description="Disordered" evidence="1">
    <location>
        <begin position="176"/>
        <end position="226"/>
    </location>
</feature>
<reference evidence="4" key="1">
    <citation type="journal article" date="2019" name="Int. J. Syst. Evol. Microbiol.">
        <title>The Global Catalogue of Microorganisms (GCM) 10K type strain sequencing project: providing services to taxonomists for standard genome sequencing and annotation.</title>
        <authorList>
            <consortium name="The Broad Institute Genomics Platform"/>
            <consortium name="The Broad Institute Genome Sequencing Center for Infectious Disease"/>
            <person name="Wu L."/>
            <person name="Ma J."/>
        </authorList>
    </citation>
    <scope>NUCLEOTIDE SEQUENCE [LARGE SCALE GENOMIC DNA]</scope>
    <source>
        <strain evidence="4">NCAIM B.02333</strain>
    </source>
</reference>
<evidence type="ECO:0000256" key="2">
    <source>
        <dbReference type="SAM" id="Phobius"/>
    </source>
</evidence>
<protein>
    <submittedName>
        <fullName evidence="3">Uncharacterized protein</fullName>
    </submittedName>
</protein>
<feature type="transmembrane region" description="Helical" evidence="2">
    <location>
        <begin position="31"/>
        <end position="56"/>
    </location>
</feature>
<keyword evidence="4" id="KW-1185">Reference proteome</keyword>
<dbReference type="EMBL" id="JBHRWW010000007">
    <property type="protein sequence ID" value="MFC3689037.1"/>
    <property type="molecule type" value="Genomic_DNA"/>
</dbReference>
<keyword evidence="2" id="KW-1133">Transmembrane helix</keyword>
<keyword evidence="2" id="KW-0812">Transmembrane</keyword>
<evidence type="ECO:0000313" key="4">
    <source>
        <dbReference type="Proteomes" id="UP001595685"/>
    </source>
</evidence>
<feature type="non-terminal residue" evidence="3">
    <location>
        <position position="226"/>
    </location>
</feature>
<evidence type="ECO:0000313" key="3">
    <source>
        <dbReference type="EMBL" id="MFC3689037.1"/>
    </source>
</evidence>
<feature type="compositionally biased region" description="Basic and acidic residues" evidence="1">
    <location>
        <begin position="1"/>
        <end position="19"/>
    </location>
</feature>
<feature type="compositionally biased region" description="Acidic residues" evidence="1">
    <location>
        <begin position="176"/>
        <end position="206"/>
    </location>
</feature>
<evidence type="ECO:0000256" key="1">
    <source>
        <dbReference type="SAM" id="MobiDB-lite"/>
    </source>
</evidence>
<dbReference type="Proteomes" id="UP001595685">
    <property type="component" value="Unassembled WGS sequence"/>
</dbReference>
<keyword evidence="2" id="KW-0472">Membrane</keyword>
<gene>
    <name evidence="3" type="ORF">ACFOLH_11855</name>
</gene>
<accession>A0ABV7WJA0</accession>
<organism evidence="3 4">
    <name type="scientific">Aquipuribacter hungaricus</name>
    <dbReference type="NCBI Taxonomy" id="545624"/>
    <lineage>
        <taxon>Bacteria</taxon>
        <taxon>Bacillati</taxon>
        <taxon>Actinomycetota</taxon>
        <taxon>Actinomycetes</taxon>
        <taxon>Micrococcales</taxon>
        <taxon>Intrasporangiaceae</taxon>
        <taxon>Aquipuribacter</taxon>
    </lineage>
</organism>
<comment type="caution">
    <text evidence="3">The sequence shown here is derived from an EMBL/GenBank/DDBJ whole genome shotgun (WGS) entry which is preliminary data.</text>
</comment>
<proteinExistence type="predicted"/>